<sequence length="385" mass="43000">MARPKYQWACLFICLFSIVLKIDGVNVTLTVLDSATSKGAVCLDGSPPGFYYDKGYGEGVNKWVIFLEGGGWCQNGLDCKNRAYGRLGSSKAMNPTNNLGDMLSESSTENPDFFNWHRVHVAYCDGSSYTGDVEEVDPATGDVYRGARIFDALMEHFIAQGMKDATDAILAGNSAGGLATIIHCDRFHALFPSNTRVKCLADSSYFIHDDKIQGDKLFETSFEFLVNTMGSAKSLPQECTSKMKPSLCFFPQNILQYVKTPVFLTMSAFDQIQMRYGLTQSFEKCAVYNNCSAFELKTIQDQRMDFLSLLPKSDSSSTAIWVPNCVSHEFTYFSWHGPNKIKVMGDKTYAEVFGDWYFDRNTSPIRAIDRSDMPANCTAFGQHPR</sequence>
<evidence type="ECO:0000256" key="5">
    <source>
        <dbReference type="ARBA" id="ARBA00023316"/>
    </source>
</evidence>
<keyword evidence="6" id="KW-0732">Signal</keyword>
<dbReference type="SUPFAM" id="SSF53474">
    <property type="entry name" value="alpha/beta-Hydrolases"/>
    <property type="match status" value="1"/>
</dbReference>
<dbReference type="PANTHER" id="PTHR21562:SF65">
    <property type="entry name" value="PECTIN ACETYLESTERASE"/>
    <property type="match status" value="1"/>
</dbReference>
<dbReference type="GO" id="GO:0009505">
    <property type="term" value="C:plant-type cell wall"/>
    <property type="evidence" value="ECO:0007669"/>
    <property type="project" value="TreeGrafter"/>
</dbReference>
<keyword evidence="4 6" id="KW-0134">Cell wall</keyword>
<evidence type="ECO:0000256" key="3">
    <source>
        <dbReference type="ARBA" id="ARBA00005784"/>
    </source>
</evidence>
<dbReference type="EMBL" id="CAMAPF010001096">
    <property type="protein sequence ID" value="CAH9146265.1"/>
    <property type="molecule type" value="Genomic_DNA"/>
</dbReference>
<gene>
    <name evidence="8" type="ORF">CEPIT_LOCUS42854</name>
    <name evidence="7" type="ORF">CEPIT_LOCUS9591</name>
</gene>
<comment type="subcellular location">
    <subcellularLocation>
        <location evidence="2 6">Secreted</location>
        <location evidence="2 6">Cell wall</location>
    </subcellularLocation>
</comment>
<evidence type="ECO:0000256" key="6">
    <source>
        <dbReference type="RuleBase" id="RU363114"/>
    </source>
</evidence>
<dbReference type="InterPro" id="IPR029058">
    <property type="entry name" value="AB_hydrolase_fold"/>
</dbReference>
<dbReference type="EMBL" id="CAMAPF010000055">
    <property type="protein sequence ID" value="CAH9085839.1"/>
    <property type="molecule type" value="Genomic_DNA"/>
</dbReference>
<feature type="signal peptide" evidence="6">
    <location>
        <begin position="1"/>
        <end position="24"/>
    </location>
</feature>
<keyword evidence="6" id="KW-0378">Hydrolase</keyword>
<comment type="function">
    <text evidence="1 6">Hydrolyzes acetyl esters in homogalacturonan regions of pectin. In type I primary cell wall, galacturonic acid residues of pectin can be acetylated at the O-2 and O-3 positions. Decreasing the degree of acetylation of pectin gels in vitro alters their physical properties.</text>
</comment>
<evidence type="ECO:0000313" key="7">
    <source>
        <dbReference type="EMBL" id="CAH9085839.1"/>
    </source>
</evidence>
<dbReference type="PANTHER" id="PTHR21562">
    <property type="entry name" value="NOTUM-RELATED"/>
    <property type="match status" value="1"/>
</dbReference>
<dbReference type="GO" id="GO:0052793">
    <property type="term" value="F:pectin acetylesterase activity"/>
    <property type="evidence" value="ECO:0007669"/>
    <property type="project" value="TreeGrafter"/>
</dbReference>
<dbReference type="EC" id="3.1.1.-" evidence="6"/>
<dbReference type="AlphaFoldDB" id="A0AAV0GEC5"/>
<feature type="chain" id="PRO_5044522793" description="Pectin acetylesterase" evidence="6">
    <location>
        <begin position="25"/>
        <end position="385"/>
    </location>
</feature>
<evidence type="ECO:0000313" key="9">
    <source>
        <dbReference type="Proteomes" id="UP001152523"/>
    </source>
</evidence>
<keyword evidence="6" id="KW-0964">Secreted</keyword>
<proteinExistence type="inferred from homology"/>
<dbReference type="Proteomes" id="UP001152523">
    <property type="component" value="Unassembled WGS sequence"/>
</dbReference>
<dbReference type="GO" id="GO:0071555">
    <property type="term" value="P:cell wall organization"/>
    <property type="evidence" value="ECO:0007669"/>
    <property type="project" value="UniProtKB-KW"/>
</dbReference>
<evidence type="ECO:0000256" key="2">
    <source>
        <dbReference type="ARBA" id="ARBA00004191"/>
    </source>
</evidence>
<keyword evidence="9" id="KW-1185">Reference proteome</keyword>
<comment type="similarity">
    <text evidence="3 6">Belongs to the pectinacetylesterase family.</text>
</comment>
<protein>
    <recommendedName>
        <fullName evidence="6">Pectin acetylesterase</fullName>
        <ecNumber evidence="6">3.1.1.-</ecNumber>
    </recommendedName>
</protein>
<reference evidence="8" key="1">
    <citation type="submission" date="2022-07" db="EMBL/GenBank/DDBJ databases">
        <authorList>
            <person name="Macas J."/>
            <person name="Novak P."/>
            <person name="Neumann P."/>
        </authorList>
    </citation>
    <scope>NUCLEOTIDE SEQUENCE</scope>
</reference>
<dbReference type="Pfam" id="PF03283">
    <property type="entry name" value="PAE"/>
    <property type="match status" value="1"/>
</dbReference>
<dbReference type="InterPro" id="IPR004963">
    <property type="entry name" value="PAE/NOTUM"/>
</dbReference>
<evidence type="ECO:0000256" key="1">
    <source>
        <dbReference type="ARBA" id="ARBA00003534"/>
    </source>
</evidence>
<comment type="caution">
    <text evidence="8">The sequence shown here is derived from an EMBL/GenBank/DDBJ whole genome shotgun (WGS) entry which is preliminary data.</text>
</comment>
<evidence type="ECO:0000256" key="4">
    <source>
        <dbReference type="ARBA" id="ARBA00022512"/>
    </source>
</evidence>
<keyword evidence="5 6" id="KW-0961">Cell wall biogenesis/degradation</keyword>
<evidence type="ECO:0000313" key="8">
    <source>
        <dbReference type="EMBL" id="CAH9146265.1"/>
    </source>
</evidence>
<name>A0AAV0GEC5_9ASTE</name>
<organism evidence="8 9">
    <name type="scientific">Cuscuta epithymum</name>
    <dbReference type="NCBI Taxonomy" id="186058"/>
    <lineage>
        <taxon>Eukaryota</taxon>
        <taxon>Viridiplantae</taxon>
        <taxon>Streptophyta</taxon>
        <taxon>Embryophyta</taxon>
        <taxon>Tracheophyta</taxon>
        <taxon>Spermatophyta</taxon>
        <taxon>Magnoliopsida</taxon>
        <taxon>eudicotyledons</taxon>
        <taxon>Gunneridae</taxon>
        <taxon>Pentapetalae</taxon>
        <taxon>asterids</taxon>
        <taxon>lamiids</taxon>
        <taxon>Solanales</taxon>
        <taxon>Convolvulaceae</taxon>
        <taxon>Cuscuteae</taxon>
        <taxon>Cuscuta</taxon>
        <taxon>Cuscuta subgen. Cuscuta</taxon>
    </lineage>
</organism>
<accession>A0AAV0GEC5</accession>